<dbReference type="InterPro" id="IPR058240">
    <property type="entry name" value="rSAM_sf"/>
</dbReference>
<name>A0A7W8G7J9_9SPIR</name>
<dbReference type="InterPro" id="IPR013785">
    <property type="entry name" value="Aldolase_TIM"/>
</dbReference>
<sequence>MKNLVVLYGGDLTSHAFEKVFGSESAFERVLNWASNFSDKIILFLKDSSPVSGELSSIISKNPKIESLSHDSWTKSLFISEISSSLKKYEAESAIISWADTPFLNEKLTSDLIEMHSKYSAEYTFADGFPYGFAPELIESGTASILSELCKTSLKAEGDKAMDREAVFSVMRGDINSFEIETLISDLDYRLLRFNFESSSKINFLACKNLYDEAQGQKIDFSDAYALSNLAAKSPRVMQTLPAFYNIQISSKYNHKYCYSLEAAGKNPASKDFMDFSDFQKILSQIKDFSESAVISLSAFGEPLLNPEFLNFALEVINQNDQSHKIPLLIETDGLLVNQELASKISEAAKSKNAEVNWIIYIDSVEKFMYAGLHNCPDSDFEKALASIPLLENHFEGHVYPQFMRMKTNENQLESFYRFWKEKESPSKGQLIIQKYNSYCSSLPDLKSADLSPVNRLPCWHLRRDMTILADGSVPFCFQLAFEQNAGNVLTHGIEAVWEKFSQVLKEHLLLVDELNSEKSDGKSADNKCGICDESYTFNF</sequence>
<evidence type="ECO:0000259" key="1">
    <source>
        <dbReference type="Pfam" id="PF13186"/>
    </source>
</evidence>
<feature type="domain" description="4Fe4S-binding SPASM" evidence="1">
    <location>
        <begin position="459"/>
        <end position="503"/>
    </location>
</feature>
<dbReference type="InterPro" id="IPR023885">
    <property type="entry name" value="4Fe4S-binding_SPASM_dom"/>
</dbReference>
<dbReference type="AlphaFoldDB" id="A0A7W8G7J9"/>
<accession>A0A7W8G7J9</accession>
<dbReference type="CDD" id="cd21109">
    <property type="entry name" value="SPASM"/>
    <property type="match status" value="1"/>
</dbReference>
<evidence type="ECO:0000313" key="2">
    <source>
        <dbReference type="EMBL" id="MBB5225309.1"/>
    </source>
</evidence>
<comment type="caution">
    <text evidence="2">The sequence shown here is derived from an EMBL/GenBank/DDBJ whole genome shotgun (WGS) entry which is preliminary data.</text>
</comment>
<dbReference type="SUPFAM" id="SSF102114">
    <property type="entry name" value="Radical SAM enzymes"/>
    <property type="match status" value="1"/>
</dbReference>
<dbReference type="NCBIfam" id="TIGR04321">
    <property type="entry name" value="spiroSPASM"/>
    <property type="match status" value="1"/>
</dbReference>
<dbReference type="Gene3D" id="3.20.20.70">
    <property type="entry name" value="Aldolase class I"/>
    <property type="match status" value="1"/>
</dbReference>
<reference evidence="2 3" key="1">
    <citation type="submission" date="2020-08" db="EMBL/GenBank/DDBJ databases">
        <title>Genomic Encyclopedia of Type Strains, Phase IV (KMG-IV): sequencing the most valuable type-strain genomes for metagenomic binning, comparative biology and taxonomic classification.</title>
        <authorList>
            <person name="Goeker M."/>
        </authorList>
    </citation>
    <scope>NUCLEOTIDE SEQUENCE [LARGE SCALE GENOMIC DNA]</scope>
    <source>
        <strain evidence="2 3">DSM 103462</strain>
    </source>
</reference>
<keyword evidence="3" id="KW-1185">Reference proteome</keyword>
<dbReference type="Pfam" id="PF13186">
    <property type="entry name" value="SPASM"/>
    <property type="match status" value="1"/>
</dbReference>
<dbReference type="RefSeq" id="WP_184657469.1">
    <property type="nucleotide sequence ID" value="NZ_CP031518.1"/>
</dbReference>
<dbReference type="PANTHER" id="PTHR11228:SF7">
    <property type="entry name" value="PQQA PEPTIDE CYCLASE"/>
    <property type="match status" value="1"/>
</dbReference>
<gene>
    <name evidence="2" type="ORF">HNP76_000653</name>
</gene>
<protein>
    <submittedName>
        <fullName evidence="2">Spiro-SPASM protein</fullName>
    </submittedName>
</protein>
<dbReference type="InterPro" id="IPR050377">
    <property type="entry name" value="Radical_SAM_PqqE_MftC-like"/>
</dbReference>
<organism evidence="2 3">
    <name type="scientific">Treponema ruminis</name>
    <dbReference type="NCBI Taxonomy" id="744515"/>
    <lineage>
        <taxon>Bacteria</taxon>
        <taxon>Pseudomonadati</taxon>
        <taxon>Spirochaetota</taxon>
        <taxon>Spirochaetia</taxon>
        <taxon>Spirochaetales</taxon>
        <taxon>Treponemataceae</taxon>
        <taxon>Treponema</taxon>
    </lineage>
</organism>
<dbReference type="EMBL" id="JACHFQ010000002">
    <property type="protein sequence ID" value="MBB5225309.1"/>
    <property type="molecule type" value="Genomic_DNA"/>
</dbReference>
<dbReference type="Proteomes" id="UP000518887">
    <property type="component" value="Unassembled WGS sequence"/>
</dbReference>
<dbReference type="PANTHER" id="PTHR11228">
    <property type="entry name" value="RADICAL SAM DOMAIN PROTEIN"/>
    <property type="match status" value="1"/>
</dbReference>
<proteinExistence type="predicted"/>
<dbReference type="CDD" id="cd01335">
    <property type="entry name" value="Radical_SAM"/>
    <property type="match status" value="1"/>
</dbReference>
<dbReference type="InterPro" id="IPR027608">
    <property type="entry name" value="Spiro_SPASM"/>
</dbReference>
<evidence type="ECO:0000313" key="3">
    <source>
        <dbReference type="Proteomes" id="UP000518887"/>
    </source>
</evidence>